<evidence type="ECO:0000256" key="5">
    <source>
        <dbReference type="ARBA" id="ARBA00023136"/>
    </source>
</evidence>
<protein>
    <recommendedName>
        <fullName evidence="7">Major facilitator superfamily (MFS) profile domain-containing protein</fullName>
    </recommendedName>
</protein>
<dbReference type="GO" id="GO:0016020">
    <property type="term" value="C:membrane"/>
    <property type="evidence" value="ECO:0007669"/>
    <property type="project" value="UniProtKB-SubCell"/>
</dbReference>
<evidence type="ECO:0000256" key="3">
    <source>
        <dbReference type="ARBA" id="ARBA00022692"/>
    </source>
</evidence>
<sequence>MGQGGDSHNAGAGDPILTLAVEQDTVPWYKKRNLRYLYLMLVPTCMGIEITSGWDSGMINAVQIVPAWKTYFGHPAGALQGILAAMYSLGAICSLPIVPIVNDKLGRRWAIFIGSWIMIFGAILQGASNGVGMYLAARWFLGFGIPMCIVAASSLLGELGYPKERPILTSLFNASYFVGAILAAGITFGTQKISGDWSWRIPSLLQMAPSLFQVSLIFLIPESPRFLISKDRHEEARAILIKYHAEGDASSPLVNAEIAQIETTIKLELEASKRSWLDMLRTPGMRKRGKINIGRSCWDLVNGVTLALVVKRFRRRTMYLVCTCSLLVVYVGWTITQQQFLVTQKAALGNLVLFWIFLYSPCYNTGYNALTYTFLVELFPFAQRARGIAIFQFFGRGAGFFNTFVNPIGLDNIGWKYLITYCCWIAFEICVVYFLFPETSGRTLEELAFLFEDHALADKATAATDKQLHGGSITMNEIADKNEAVQVENKQVA</sequence>
<comment type="subcellular location">
    <subcellularLocation>
        <location evidence="1">Membrane</location>
        <topology evidence="1">Multi-pass membrane protein</topology>
    </subcellularLocation>
</comment>
<dbReference type="PROSITE" id="PS50850">
    <property type="entry name" value="MFS"/>
    <property type="match status" value="1"/>
</dbReference>
<organism evidence="8 9">
    <name type="scientific">Cryoendolithus antarcticus</name>
    <dbReference type="NCBI Taxonomy" id="1507870"/>
    <lineage>
        <taxon>Eukaryota</taxon>
        <taxon>Fungi</taxon>
        <taxon>Dikarya</taxon>
        <taxon>Ascomycota</taxon>
        <taxon>Pezizomycotina</taxon>
        <taxon>Dothideomycetes</taxon>
        <taxon>Dothideomycetidae</taxon>
        <taxon>Cladosporiales</taxon>
        <taxon>Cladosporiaceae</taxon>
        <taxon>Cryoendolithus</taxon>
    </lineage>
</organism>
<dbReference type="Pfam" id="PF00083">
    <property type="entry name" value="Sugar_tr"/>
    <property type="match status" value="1"/>
</dbReference>
<feature type="domain" description="Major facilitator superfamily (MFS) profile" evidence="7">
    <location>
        <begin position="41"/>
        <end position="440"/>
    </location>
</feature>
<feature type="transmembrane region" description="Helical" evidence="6">
    <location>
        <begin position="347"/>
        <end position="366"/>
    </location>
</feature>
<feature type="transmembrane region" description="Helical" evidence="6">
    <location>
        <begin position="171"/>
        <end position="189"/>
    </location>
</feature>
<dbReference type="InterPro" id="IPR020846">
    <property type="entry name" value="MFS_dom"/>
</dbReference>
<evidence type="ECO:0000256" key="2">
    <source>
        <dbReference type="ARBA" id="ARBA00010992"/>
    </source>
</evidence>
<reference evidence="9" key="1">
    <citation type="submission" date="2017-03" db="EMBL/GenBank/DDBJ databases">
        <title>Genomes of endolithic fungi from Antarctica.</title>
        <authorList>
            <person name="Coleine C."/>
            <person name="Masonjones S."/>
            <person name="Stajich J.E."/>
        </authorList>
    </citation>
    <scope>NUCLEOTIDE SEQUENCE [LARGE SCALE GENOMIC DNA]</scope>
    <source>
        <strain evidence="9">CCFEE 5527</strain>
    </source>
</reference>
<feature type="transmembrane region" description="Helical" evidence="6">
    <location>
        <begin position="387"/>
        <end position="405"/>
    </location>
</feature>
<dbReference type="OrthoDB" id="6133115at2759"/>
<evidence type="ECO:0000313" key="8">
    <source>
        <dbReference type="EMBL" id="OQO02550.1"/>
    </source>
</evidence>
<comment type="caution">
    <text evidence="8">The sequence shown here is derived from an EMBL/GenBank/DDBJ whole genome shotgun (WGS) entry which is preliminary data.</text>
</comment>
<dbReference type="STRING" id="1507870.A0A1V8SU16"/>
<feature type="transmembrane region" description="Helical" evidence="6">
    <location>
        <begin position="74"/>
        <end position="97"/>
    </location>
</feature>
<keyword evidence="5 6" id="KW-0472">Membrane</keyword>
<dbReference type="Proteomes" id="UP000192596">
    <property type="component" value="Unassembled WGS sequence"/>
</dbReference>
<dbReference type="SUPFAM" id="SSF103473">
    <property type="entry name" value="MFS general substrate transporter"/>
    <property type="match status" value="1"/>
</dbReference>
<feature type="transmembrane region" description="Helical" evidence="6">
    <location>
        <begin position="417"/>
        <end position="436"/>
    </location>
</feature>
<dbReference type="PANTHER" id="PTHR48022">
    <property type="entry name" value="PLASTIDIC GLUCOSE TRANSPORTER 4"/>
    <property type="match status" value="1"/>
</dbReference>
<dbReference type="PANTHER" id="PTHR48022:SF29">
    <property type="entry name" value="SUGAR TRANSPORTER, PUTATIVE (AFU_ORTHOLOGUE AFUA_6G14500)-RELATED"/>
    <property type="match status" value="1"/>
</dbReference>
<dbReference type="Gene3D" id="1.20.1250.20">
    <property type="entry name" value="MFS general substrate transporter like domains"/>
    <property type="match status" value="2"/>
</dbReference>
<keyword evidence="3 6" id="KW-0812">Transmembrane</keyword>
<dbReference type="AlphaFoldDB" id="A0A1V8SU16"/>
<evidence type="ECO:0000256" key="1">
    <source>
        <dbReference type="ARBA" id="ARBA00004141"/>
    </source>
</evidence>
<evidence type="ECO:0000313" key="9">
    <source>
        <dbReference type="Proteomes" id="UP000192596"/>
    </source>
</evidence>
<name>A0A1V8SU16_9PEZI</name>
<feature type="transmembrane region" description="Helical" evidence="6">
    <location>
        <begin position="109"/>
        <end position="127"/>
    </location>
</feature>
<keyword evidence="4 6" id="KW-1133">Transmembrane helix</keyword>
<dbReference type="InterPro" id="IPR005828">
    <property type="entry name" value="MFS_sugar_transport-like"/>
</dbReference>
<dbReference type="InterPro" id="IPR050360">
    <property type="entry name" value="MFS_Sugar_Transporters"/>
</dbReference>
<keyword evidence="9" id="KW-1185">Reference proteome</keyword>
<comment type="similarity">
    <text evidence="2">Belongs to the major facilitator superfamily. Sugar transporter (TC 2.A.1.1) family.</text>
</comment>
<dbReference type="GO" id="GO:0005351">
    <property type="term" value="F:carbohydrate:proton symporter activity"/>
    <property type="evidence" value="ECO:0007669"/>
    <property type="project" value="TreeGrafter"/>
</dbReference>
<evidence type="ECO:0000256" key="6">
    <source>
        <dbReference type="SAM" id="Phobius"/>
    </source>
</evidence>
<feature type="transmembrane region" description="Helical" evidence="6">
    <location>
        <begin position="201"/>
        <end position="220"/>
    </location>
</feature>
<gene>
    <name evidence="8" type="ORF">B0A48_12077</name>
</gene>
<feature type="transmembrane region" description="Helical" evidence="6">
    <location>
        <begin position="139"/>
        <end position="159"/>
    </location>
</feature>
<feature type="transmembrane region" description="Helical" evidence="6">
    <location>
        <begin position="317"/>
        <end position="335"/>
    </location>
</feature>
<dbReference type="InterPro" id="IPR036259">
    <property type="entry name" value="MFS_trans_sf"/>
</dbReference>
<evidence type="ECO:0000256" key="4">
    <source>
        <dbReference type="ARBA" id="ARBA00022989"/>
    </source>
</evidence>
<feature type="transmembrane region" description="Helical" evidence="6">
    <location>
        <begin position="36"/>
        <end position="54"/>
    </location>
</feature>
<accession>A0A1V8SU16</accession>
<dbReference type="EMBL" id="NAJO01000027">
    <property type="protein sequence ID" value="OQO02550.1"/>
    <property type="molecule type" value="Genomic_DNA"/>
</dbReference>
<proteinExistence type="inferred from homology"/>
<evidence type="ECO:0000259" key="7">
    <source>
        <dbReference type="PROSITE" id="PS50850"/>
    </source>
</evidence>
<dbReference type="InParanoid" id="A0A1V8SU16"/>